<dbReference type="InterPro" id="IPR019375">
    <property type="entry name" value="Ribosomal_bS1m"/>
</dbReference>
<evidence type="ECO:0000313" key="3">
    <source>
        <dbReference type="Proteomes" id="UP000311919"/>
    </source>
</evidence>
<dbReference type="AlphaFoldDB" id="A0A4Z2CVL7"/>
<keyword evidence="2" id="KW-0687">Ribonucleoprotein</keyword>
<reference evidence="2 3" key="1">
    <citation type="submission" date="2019-03" db="EMBL/GenBank/DDBJ databases">
        <title>An improved genome assembly of the fluke Schistosoma japonicum.</title>
        <authorList>
            <person name="Hu W."/>
            <person name="Luo F."/>
            <person name="Yin M."/>
            <person name="Mo X."/>
            <person name="Sun C."/>
            <person name="Wu Q."/>
            <person name="Zhu B."/>
            <person name="Xiang M."/>
            <person name="Wang J."/>
            <person name="Wang Y."/>
            <person name="Zhang T."/>
            <person name="Xu B."/>
            <person name="Zheng H."/>
            <person name="Feng Z."/>
        </authorList>
    </citation>
    <scope>NUCLEOTIDE SEQUENCE [LARGE SCALE GENOMIC DNA]</scope>
    <source>
        <strain evidence="2">HuSjv2</strain>
        <tissue evidence="2">Worms</tissue>
    </source>
</reference>
<dbReference type="STRING" id="6182.A0A4Z2CVL7"/>
<evidence type="ECO:0000313" key="2">
    <source>
        <dbReference type="EMBL" id="TNN08194.1"/>
    </source>
</evidence>
<dbReference type="PANTHER" id="PTHR13447">
    <property type="entry name" value="MITOCHONDRIAL 28S RIBOSOMAL PROTEIN S28"/>
    <property type="match status" value="1"/>
</dbReference>
<dbReference type="PANTHER" id="PTHR13447:SF2">
    <property type="entry name" value="SMALL RIBOSOMAL SUBUNIT PROTEIN BS1M"/>
    <property type="match status" value="1"/>
</dbReference>
<dbReference type="GO" id="GO:0005763">
    <property type="term" value="C:mitochondrial small ribosomal subunit"/>
    <property type="evidence" value="ECO:0007669"/>
    <property type="project" value="TreeGrafter"/>
</dbReference>
<proteinExistence type="predicted"/>
<dbReference type="EMBL" id="SKCS01000413">
    <property type="protein sequence ID" value="TNN08194.1"/>
    <property type="molecule type" value="Genomic_DNA"/>
</dbReference>
<keyword evidence="3" id="KW-1185">Reference proteome</keyword>
<comment type="caution">
    <text evidence="2">The sequence shown here is derived from an EMBL/GenBank/DDBJ whole genome shotgun (WGS) entry which is preliminary data.</text>
</comment>
<feature type="compositionally biased region" description="Polar residues" evidence="1">
    <location>
        <begin position="64"/>
        <end position="93"/>
    </location>
</feature>
<keyword evidence="2" id="KW-0689">Ribosomal protein</keyword>
<gene>
    <name evidence="2" type="ORF">EWB00_007217</name>
</gene>
<name>A0A4Z2CVL7_SCHJA</name>
<dbReference type="OrthoDB" id="294378at2759"/>
<accession>A0A4Z2CVL7</accession>
<sequence>MTFRRTYMLTRQINYFLPKIFTSCQRYVCSNADLPDQDSISGVNKLTEFFKKAERSVAEDKDSQNNSQITAHETTNGSKPSDSDPSLISNSQTERYEKNLSEEKRRVTATSFVPWTMSTLLKEMNISKLISERSKHSEKSFSTLLRYSPFIQLGDFESRELIGVVIDNVDNTDLYIDFGGKFHCVCSQPANHFYPRGSLVRIRLKNPELTDKFMINTKGISIFEADAVLLGPYKGRLVRVINEEDKVLTTTNADSVKKQRLSTDEDSVALEHWRLK</sequence>
<protein>
    <submittedName>
        <fullName evidence="2">28S ribosomal protein S28</fullName>
    </submittedName>
</protein>
<dbReference type="Pfam" id="PF10246">
    <property type="entry name" value="MRP-S35"/>
    <property type="match status" value="1"/>
</dbReference>
<organism evidence="2 3">
    <name type="scientific">Schistosoma japonicum</name>
    <name type="common">Blood fluke</name>
    <dbReference type="NCBI Taxonomy" id="6182"/>
    <lineage>
        <taxon>Eukaryota</taxon>
        <taxon>Metazoa</taxon>
        <taxon>Spiralia</taxon>
        <taxon>Lophotrochozoa</taxon>
        <taxon>Platyhelminthes</taxon>
        <taxon>Trematoda</taxon>
        <taxon>Digenea</taxon>
        <taxon>Strigeidida</taxon>
        <taxon>Schistosomatoidea</taxon>
        <taxon>Schistosomatidae</taxon>
        <taxon>Schistosoma</taxon>
    </lineage>
</organism>
<dbReference type="Proteomes" id="UP000311919">
    <property type="component" value="Unassembled WGS sequence"/>
</dbReference>
<feature type="region of interest" description="Disordered" evidence="1">
    <location>
        <begin position="57"/>
        <end position="102"/>
    </location>
</feature>
<evidence type="ECO:0000256" key="1">
    <source>
        <dbReference type="SAM" id="MobiDB-lite"/>
    </source>
</evidence>